<evidence type="ECO:0000256" key="1">
    <source>
        <dbReference type="ARBA" id="ARBA00004305"/>
    </source>
</evidence>
<dbReference type="RefSeq" id="XP_025341531.1">
    <property type="nucleotide sequence ID" value="XM_025486066.1"/>
</dbReference>
<evidence type="ECO:0000256" key="9">
    <source>
        <dbReference type="SAM" id="MobiDB-lite"/>
    </source>
</evidence>
<dbReference type="STRING" id="45357.A0A2V1AUK5"/>
<keyword evidence="3" id="KW-0450">Lipoyl</keyword>
<dbReference type="PANTHER" id="PTHR23151:SF82">
    <property type="entry name" value="PYRUVATE DEHYDROGENASE COMPLEX PROTEIN X COMPONENT, MITOCHONDRIAL"/>
    <property type="match status" value="1"/>
</dbReference>
<sequence length="436" mass="47517">MLRLTATRTACMARLARANMAAASRNFHIRSALLDAQVFKMPAMSPTMEEGGIVSWKVENGQEFAAGDVLLEVETDKATIDVEAQDDGIMWEILEKDGANGIAVGKPIALMAEPGDDLSSLEKPDLAAETPAPKKEEPKEQAPPAESKPEPKKESQPKSQEKPAKSSEEPSSGDVFAKANPQQKLTPAVELLLHSKGISNEDAFSKIPASGPKGRLLKGDVLAYLGEIDKNAVERVASYIKNKEHLDLSNIKIAPPKEEAKKQEEAKEPKIQKPSNILNIEFTSELGENVSEFKFQHAFEKALHTAITQTYGFRFPEYAKGPSPSSIGVDDVFDDLLIAPVTKKRFDVSDVQYRFTSSVPLGSNAPAAQPDAFDELLGFDASPAPVAYDAEGPTTANVNFKVAFDEKLVDSREFVEDFQESLLSQIPTKQLVITHL</sequence>
<keyword evidence="5" id="KW-0496">Mitochondrion</keyword>
<dbReference type="AlphaFoldDB" id="A0A2V1AUK5"/>
<gene>
    <name evidence="12" type="ORF">CXQ85_002385</name>
</gene>
<evidence type="ECO:0000256" key="2">
    <source>
        <dbReference type="ARBA" id="ARBA00007317"/>
    </source>
</evidence>
<evidence type="ECO:0000256" key="7">
    <source>
        <dbReference type="ARBA" id="ARBA00065810"/>
    </source>
</evidence>
<evidence type="ECO:0000256" key="5">
    <source>
        <dbReference type="ARBA" id="ARBA00023128"/>
    </source>
</evidence>
<dbReference type="OrthoDB" id="202158at2759"/>
<comment type="subunit">
    <text evidence="7">Eukaryotic pyruvate dehydrogenase (PDH) complexes are organized as a core consisting of the oligomeric dihydrolipoamide acetyl-transferase (E2), around which are arranged multiple copies of pyruvate dehydrogenase (E1), dihydrolipoamide dehydrogenase (E3) and protein X (E3BP) bound by non-covalent bonds.</text>
</comment>
<name>A0A2V1AUK5_9ASCO</name>
<evidence type="ECO:0000259" key="11">
    <source>
        <dbReference type="PROSITE" id="PS51826"/>
    </source>
</evidence>
<feature type="domain" description="Peripheral subunit-binding (PSBD)" evidence="11">
    <location>
        <begin position="184"/>
        <end position="225"/>
    </location>
</feature>
<feature type="compositionally biased region" description="Basic and acidic residues" evidence="9">
    <location>
        <begin position="120"/>
        <end position="140"/>
    </location>
</feature>
<dbReference type="Gene3D" id="4.10.320.10">
    <property type="entry name" value="E3-binding domain"/>
    <property type="match status" value="1"/>
</dbReference>
<evidence type="ECO:0000256" key="4">
    <source>
        <dbReference type="ARBA" id="ARBA00022946"/>
    </source>
</evidence>
<dbReference type="GO" id="GO:0004742">
    <property type="term" value="F:dihydrolipoyllysine-residue acetyltransferase activity"/>
    <property type="evidence" value="ECO:0007669"/>
    <property type="project" value="TreeGrafter"/>
</dbReference>
<dbReference type="GO" id="GO:0005759">
    <property type="term" value="C:mitochondrial matrix"/>
    <property type="evidence" value="ECO:0007669"/>
    <property type="project" value="UniProtKB-SubCell"/>
</dbReference>
<evidence type="ECO:0000259" key="10">
    <source>
        <dbReference type="PROSITE" id="PS50968"/>
    </source>
</evidence>
<dbReference type="CDD" id="cd06849">
    <property type="entry name" value="lipoyl_domain"/>
    <property type="match status" value="1"/>
</dbReference>
<evidence type="ECO:0000313" key="12">
    <source>
        <dbReference type="EMBL" id="PVH20591.1"/>
    </source>
</evidence>
<dbReference type="SUPFAM" id="SSF47005">
    <property type="entry name" value="Peripheral subunit-binding domain of 2-oxo acid dehydrogenase complex"/>
    <property type="match status" value="1"/>
</dbReference>
<dbReference type="VEuPathDB" id="FungiDB:CXQ85_002385"/>
<feature type="compositionally biased region" description="Basic and acidic residues" evidence="9">
    <location>
        <begin position="147"/>
        <end position="168"/>
    </location>
</feature>
<dbReference type="PROSITE" id="PS00189">
    <property type="entry name" value="LIPOYL"/>
    <property type="match status" value="1"/>
</dbReference>
<dbReference type="InterPro" id="IPR011053">
    <property type="entry name" value="Single_hybrid_motif"/>
</dbReference>
<proteinExistence type="inferred from homology"/>
<comment type="similarity">
    <text evidence="2">Belongs to the 2-oxoacid dehydrogenase family.</text>
</comment>
<comment type="function">
    <text evidence="6">Required for anchoring dihydrolipoamide dehydrogenase (E3) to the dihydrolipoamide transacetylase (E2) core of the pyruvate dehydrogenase complexes of eukaryotes. This specific binding is essential for a functional PDH complex.</text>
</comment>
<dbReference type="InterPro" id="IPR045257">
    <property type="entry name" value="E2/Pdx1"/>
</dbReference>
<evidence type="ECO:0000256" key="6">
    <source>
        <dbReference type="ARBA" id="ARBA00059875"/>
    </source>
</evidence>
<dbReference type="PROSITE" id="PS51826">
    <property type="entry name" value="PSBD"/>
    <property type="match status" value="1"/>
</dbReference>
<dbReference type="EMBL" id="PKFO01000003">
    <property type="protein sequence ID" value="PVH20591.1"/>
    <property type="molecule type" value="Genomic_DNA"/>
</dbReference>
<comment type="subcellular location">
    <subcellularLocation>
        <location evidence="1">Mitochondrion matrix</location>
    </subcellularLocation>
</comment>
<reference evidence="12 13" key="1">
    <citation type="submission" date="2017-12" db="EMBL/GenBank/DDBJ databases">
        <title>Genome Sequence of a Multidrug-Resistant Candida haemulonii Isolate from a Patient with Chronic Leg Ulcers in Israel.</title>
        <authorList>
            <person name="Chow N.A."/>
            <person name="Gade L."/>
            <person name="Batra D."/>
            <person name="Rowe L.A."/>
            <person name="Ben-Ami R."/>
            <person name="Loparev V.N."/>
            <person name="Litvintseva A.P."/>
        </authorList>
    </citation>
    <scope>NUCLEOTIDE SEQUENCE [LARGE SCALE GENOMIC DNA]</scope>
    <source>
        <strain evidence="12 13">B11899</strain>
    </source>
</reference>
<dbReference type="FunFam" id="4.10.320.10:FF:000017">
    <property type="entry name" value="Pyruvate dehydrogenase complex protein X component, mitochondrial"/>
    <property type="match status" value="1"/>
</dbReference>
<dbReference type="FunFam" id="2.40.50.100:FF:000010">
    <property type="entry name" value="Acetyltransferase component of pyruvate dehydrogenase complex"/>
    <property type="match status" value="1"/>
</dbReference>
<evidence type="ECO:0000256" key="3">
    <source>
        <dbReference type="ARBA" id="ARBA00022823"/>
    </source>
</evidence>
<keyword evidence="4" id="KW-0809">Transit peptide</keyword>
<dbReference type="PROSITE" id="PS50968">
    <property type="entry name" value="BIOTINYL_LIPOYL"/>
    <property type="match status" value="1"/>
</dbReference>
<dbReference type="GO" id="GO:0006086">
    <property type="term" value="P:pyruvate decarboxylation to acetyl-CoA"/>
    <property type="evidence" value="ECO:0007669"/>
    <property type="project" value="InterPro"/>
</dbReference>
<organism evidence="12 13">
    <name type="scientific">Candidozyma haemuli</name>
    <dbReference type="NCBI Taxonomy" id="45357"/>
    <lineage>
        <taxon>Eukaryota</taxon>
        <taxon>Fungi</taxon>
        <taxon>Dikarya</taxon>
        <taxon>Ascomycota</taxon>
        <taxon>Saccharomycotina</taxon>
        <taxon>Pichiomycetes</taxon>
        <taxon>Metschnikowiaceae</taxon>
        <taxon>Candidozyma</taxon>
    </lineage>
</organism>
<dbReference type="PANTHER" id="PTHR23151">
    <property type="entry name" value="DIHYDROLIPOAMIDE ACETYL/SUCCINYL-TRANSFERASE-RELATED"/>
    <property type="match status" value="1"/>
</dbReference>
<dbReference type="Proteomes" id="UP000244309">
    <property type="component" value="Unassembled WGS sequence"/>
</dbReference>
<dbReference type="InterPro" id="IPR036625">
    <property type="entry name" value="E3-bd_dom_sf"/>
</dbReference>
<feature type="region of interest" description="Disordered" evidence="9">
    <location>
        <begin position="115"/>
        <end position="177"/>
    </location>
</feature>
<evidence type="ECO:0000313" key="13">
    <source>
        <dbReference type="Proteomes" id="UP000244309"/>
    </source>
</evidence>
<dbReference type="GO" id="GO:0045254">
    <property type="term" value="C:pyruvate dehydrogenase complex"/>
    <property type="evidence" value="ECO:0007669"/>
    <property type="project" value="InterPro"/>
</dbReference>
<dbReference type="GeneID" id="37007716"/>
<keyword evidence="13" id="KW-1185">Reference proteome</keyword>
<dbReference type="Pfam" id="PF00364">
    <property type="entry name" value="Biotin_lipoyl"/>
    <property type="match status" value="1"/>
</dbReference>
<dbReference type="SUPFAM" id="SSF51230">
    <property type="entry name" value="Single hybrid motif"/>
    <property type="match status" value="1"/>
</dbReference>
<dbReference type="InterPro" id="IPR003016">
    <property type="entry name" value="2-oxoA_DH_lipoyl-BS"/>
</dbReference>
<dbReference type="InterPro" id="IPR004167">
    <property type="entry name" value="PSBD"/>
</dbReference>
<accession>A0A2V1AUK5</accession>
<dbReference type="InterPro" id="IPR000089">
    <property type="entry name" value="Biotin_lipoyl"/>
</dbReference>
<feature type="domain" description="Lipoyl-binding" evidence="10">
    <location>
        <begin position="36"/>
        <end position="112"/>
    </location>
</feature>
<comment type="caution">
    <text evidence="12">The sequence shown here is derived from an EMBL/GenBank/DDBJ whole genome shotgun (WGS) entry which is preliminary data.</text>
</comment>
<dbReference type="Gene3D" id="2.40.50.100">
    <property type="match status" value="1"/>
</dbReference>
<evidence type="ECO:0000256" key="8">
    <source>
        <dbReference type="ARBA" id="ARBA00083110"/>
    </source>
</evidence>
<protein>
    <recommendedName>
        <fullName evidence="8">Dihydrolipoamide dehydrogenase-binding protein of pyruvate dehydrogenase complex</fullName>
    </recommendedName>
</protein>